<feature type="domain" description="Sulfatase-modifying factor enzyme-like" evidence="1">
    <location>
        <begin position="69"/>
        <end position="262"/>
    </location>
</feature>
<dbReference type="GO" id="GO:0120147">
    <property type="term" value="F:formylglycine-generating oxidase activity"/>
    <property type="evidence" value="ECO:0007669"/>
    <property type="project" value="TreeGrafter"/>
</dbReference>
<dbReference type="EMBL" id="FPHJ01000003">
    <property type="protein sequence ID" value="SFV51990.1"/>
    <property type="molecule type" value="Genomic_DNA"/>
</dbReference>
<evidence type="ECO:0000313" key="2">
    <source>
        <dbReference type="EMBL" id="SFV51990.1"/>
    </source>
</evidence>
<accession>A0A1W1BEK5</accession>
<proteinExistence type="predicted"/>
<reference evidence="2" key="1">
    <citation type="submission" date="2016-10" db="EMBL/GenBank/DDBJ databases">
        <authorList>
            <person name="de Groot N.N."/>
        </authorList>
    </citation>
    <scope>NUCLEOTIDE SEQUENCE</scope>
</reference>
<dbReference type="InterPro" id="IPR042095">
    <property type="entry name" value="SUMF_sf"/>
</dbReference>
<evidence type="ECO:0000259" key="1">
    <source>
        <dbReference type="Pfam" id="PF03781"/>
    </source>
</evidence>
<dbReference type="InterPro" id="IPR051043">
    <property type="entry name" value="Sulfatase_Mod_Factor_Kinase"/>
</dbReference>
<dbReference type="AlphaFoldDB" id="A0A1W1BEK5"/>
<dbReference type="Pfam" id="PF03781">
    <property type="entry name" value="FGE-sulfatase"/>
    <property type="match status" value="2"/>
</dbReference>
<dbReference type="PANTHER" id="PTHR23150:SF19">
    <property type="entry name" value="FORMYLGLYCINE-GENERATING ENZYME"/>
    <property type="match status" value="1"/>
</dbReference>
<dbReference type="SUPFAM" id="SSF56436">
    <property type="entry name" value="C-type lectin-like"/>
    <property type="match status" value="2"/>
</dbReference>
<dbReference type="InterPro" id="IPR016187">
    <property type="entry name" value="CTDL_fold"/>
</dbReference>
<gene>
    <name evidence="2" type="ORF">MNB_SUP05-5-816</name>
</gene>
<sequence>MKKIIIFLLILLLIISYFLINKLTLNTALIDIQNSTNDKPHIIDNILLKNFNELSKNKRIIKSLATKHSTITLNNFWVDKFEVKQGDFYKFSNWVKFNKNKNNFAKTQPKNWVFYSNNKKHLLSGRLNSSANGITFYDAFAYCQSAGGRLPTTNEFMAIAQGKNSRLYPYGNTFNKKPWVYQNPRLNAGIEGGTFKETDTPEGVSDIGGILSEWTIGEYPNNKPYIQGANAYSKPYELYALNAVFHPTNANYRSPFVGFRCVYDKQPKYKTPWKNEYQTIKINKGKYLFNQFSNSKIIPLLNYIHNFSYDELLTYLKQDKSSHNFKTSINEVSVKEYQKFLNNPIRLLNIDANPQQPKNHHDTPLNWQQQLKYPNRPVVGIDWWSAYHFAHFVNGKLPTQAQWIKLNQQIKWKQSWNKNNKKGNPAKLNRIKANVSEWTRSLDPNSNIVKMIVKDGSFLMDKELTNNPLFYRSVNPHHKSRDIGFRVIYD</sequence>
<protein>
    <recommendedName>
        <fullName evidence="1">Sulfatase-modifying factor enzyme-like domain-containing protein</fullName>
    </recommendedName>
</protein>
<feature type="domain" description="Sulfatase-modifying factor enzyme-like" evidence="1">
    <location>
        <begin position="319"/>
        <end position="404"/>
    </location>
</feature>
<dbReference type="Gene3D" id="3.90.1580.10">
    <property type="entry name" value="paralog of FGE (formylglycine-generating enzyme)"/>
    <property type="match status" value="2"/>
</dbReference>
<name>A0A1W1BEK5_9ZZZZ</name>
<organism evidence="2">
    <name type="scientific">hydrothermal vent metagenome</name>
    <dbReference type="NCBI Taxonomy" id="652676"/>
    <lineage>
        <taxon>unclassified sequences</taxon>
        <taxon>metagenomes</taxon>
        <taxon>ecological metagenomes</taxon>
    </lineage>
</organism>
<dbReference type="InterPro" id="IPR005532">
    <property type="entry name" value="SUMF_dom"/>
</dbReference>
<dbReference type="PANTHER" id="PTHR23150">
    <property type="entry name" value="SULFATASE MODIFYING FACTOR 1, 2"/>
    <property type="match status" value="1"/>
</dbReference>